<evidence type="ECO:0000313" key="1">
    <source>
        <dbReference type="Proteomes" id="UP000095282"/>
    </source>
</evidence>
<name>A0A1I7T9X8_9PELO</name>
<protein>
    <submittedName>
        <fullName evidence="2">Uncharacterized protein</fullName>
    </submittedName>
</protein>
<proteinExistence type="predicted"/>
<dbReference type="Proteomes" id="UP000095282">
    <property type="component" value="Unplaced"/>
</dbReference>
<reference evidence="2" key="1">
    <citation type="submission" date="2016-11" db="UniProtKB">
        <authorList>
            <consortium name="WormBaseParasite"/>
        </authorList>
    </citation>
    <scope>IDENTIFICATION</scope>
</reference>
<keyword evidence="1" id="KW-1185">Reference proteome</keyword>
<evidence type="ECO:0000313" key="2">
    <source>
        <dbReference type="WBParaSite" id="Csp11.Scaffold559.g3860.t1"/>
    </source>
</evidence>
<organism evidence="1 2">
    <name type="scientific">Caenorhabditis tropicalis</name>
    <dbReference type="NCBI Taxonomy" id="1561998"/>
    <lineage>
        <taxon>Eukaryota</taxon>
        <taxon>Metazoa</taxon>
        <taxon>Ecdysozoa</taxon>
        <taxon>Nematoda</taxon>
        <taxon>Chromadorea</taxon>
        <taxon>Rhabditida</taxon>
        <taxon>Rhabditina</taxon>
        <taxon>Rhabditomorpha</taxon>
        <taxon>Rhabditoidea</taxon>
        <taxon>Rhabditidae</taxon>
        <taxon>Peloderinae</taxon>
        <taxon>Caenorhabditis</taxon>
    </lineage>
</organism>
<accession>A0A1I7T9X8</accession>
<sequence length="72" mass="8311">MVAECDQGFLELTEPRGLNSIEEVYSRLGDTLVPGEQEYMCWLTQIRLEAYQRFPSGTRTYSTPTMVIQYTP</sequence>
<dbReference type="WBParaSite" id="Csp11.Scaffold559.g3860.t1">
    <property type="protein sequence ID" value="Csp11.Scaffold559.g3860.t1"/>
    <property type="gene ID" value="Csp11.Scaffold559.g3860"/>
</dbReference>
<dbReference type="AlphaFoldDB" id="A0A1I7T9X8"/>